<name>A0A6V8N5R8_9BACT</name>
<reference evidence="2" key="1">
    <citation type="submission" date="2020-06" db="EMBL/GenBank/DDBJ databases">
        <title>Draft genomic sequecing of Geomonas sp. Red745.</title>
        <authorList>
            <person name="Itoh H."/>
            <person name="Xu Z.X."/>
            <person name="Ushijima N."/>
            <person name="Masuda Y."/>
            <person name="Shiratori Y."/>
            <person name="Senoo K."/>
        </authorList>
    </citation>
    <scope>NUCLEOTIDE SEQUENCE [LARGE SCALE GENOMIC DNA]</scope>
    <source>
        <strain evidence="2">Red745</strain>
    </source>
</reference>
<dbReference type="Proteomes" id="UP000587586">
    <property type="component" value="Unassembled WGS sequence"/>
</dbReference>
<dbReference type="AlphaFoldDB" id="A0A6V8N5R8"/>
<dbReference type="InterPro" id="IPR036188">
    <property type="entry name" value="FAD/NAD-bd_sf"/>
</dbReference>
<protein>
    <submittedName>
        <fullName evidence="1">Uncharacterized protein</fullName>
    </submittedName>
</protein>
<dbReference type="SUPFAM" id="SSF51905">
    <property type="entry name" value="FAD/NAD(P)-binding domain"/>
    <property type="match status" value="1"/>
</dbReference>
<keyword evidence="2" id="KW-1185">Reference proteome</keyword>
<sequence>MNVVFAEILHMLRSIHKSRYKKESPAGFSSDNVQVTGQSSSDLIKEKLLAGKPAMIARFGSGELTAALAYHFAQLPEPWTRKAWRYICQEYPEFWWDRCLSRGLTRNAGFFPADEKLYDRFAALLIDDMHYVDVLGSWLSGERVFETQLASAVKIGLDDLQPYRHANPWSEALAGKTVLVIHPFTKSIAAQYQKRELLFDDPRVLPEFELKTITAVQSIAFNTKSPFGTWFDALDHMSDQMARTEFDVAIIGCGAYGFPLAARAKRLGKQAVHLGGATQLLFGVNGKRWGDIGNQHWVRPLPEERPPGFETIEGGCYW</sequence>
<comment type="caution">
    <text evidence="1">The sequence shown here is derived from an EMBL/GenBank/DDBJ whole genome shotgun (WGS) entry which is preliminary data.</text>
</comment>
<gene>
    <name evidence="1" type="ORF">GMLC_13800</name>
</gene>
<evidence type="ECO:0000313" key="2">
    <source>
        <dbReference type="Proteomes" id="UP000587586"/>
    </source>
</evidence>
<evidence type="ECO:0000313" key="1">
    <source>
        <dbReference type="EMBL" id="GFO67801.1"/>
    </source>
</evidence>
<organism evidence="1 2">
    <name type="scientific">Geomonas limicola</name>
    <dbReference type="NCBI Taxonomy" id="2740186"/>
    <lineage>
        <taxon>Bacteria</taxon>
        <taxon>Pseudomonadati</taxon>
        <taxon>Thermodesulfobacteriota</taxon>
        <taxon>Desulfuromonadia</taxon>
        <taxon>Geobacterales</taxon>
        <taxon>Geobacteraceae</taxon>
        <taxon>Geomonas</taxon>
    </lineage>
</organism>
<dbReference type="EMBL" id="BLXZ01000002">
    <property type="protein sequence ID" value="GFO67801.1"/>
    <property type="molecule type" value="Genomic_DNA"/>
</dbReference>
<accession>A0A6V8N5R8</accession>
<proteinExistence type="predicted"/>